<reference evidence="1" key="1">
    <citation type="submission" date="2019-03" db="EMBL/GenBank/DDBJ databases">
        <title>Single cell metagenomics reveals metabolic interactions within the superorganism composed of flagellate Streblomastix strix and complex community of Bacteroidetes bacteria on its surface.</title>
        <authorList>
            <person name="Treitli S.C."/>
            <person name="Kolisko M."/>
            <person name="Husnik F."/>
            <person name="Keeling P."/>
            <person name="Hampl V."/>
        </authorList>
    </citation>
    <scope>NUCLEOTIDE SEQUENCE</scope>
    <source>
        <strain evidence="1">STM</strain>
    </source>
</reference>
<evidence type="ECO:0000313" key="1">
    <source>
        <dbReference type="EMBL" id="KAA6334337.1"/>
    </source>
</evidence>
<comment type="caution">
    <text evidence="1">The sequence shown here is derived from an EMBL/GenBank/DDBJ whole genome shotgun (WGS) entry which is preliminary data.</text>
</comment>
<evidence type="ECO:0000313" key="2">
    <source>
        <dbReference type="EMBL" id="KAA6334347.1"/>
    </source>
</evidence>
<gene>
    <name evidence="1" type="ORF">EZS27_017322</name>
    <name evidence="2" type="ORF">EZS27_017332</name>
</gene>
<protein>
    <submittedName>
        <fullName evidence="1">Uncharacterized protein</fullName>
    </submittedName>
</protein>
<sequence length="58" mass="6959">MTQKTTEDIFTIPLESATRKEIDRILTNLGWRNIDEFKKDCNVFTERVKTKVEEKNKR</sequence>
<proteinExistence type="predicted"/>
<dbReference type="EMBL" id="SNRY01001008">
    <property type="protein sequence ID" value="KAA6334347.1"/>
    <property type="molecule type" value="Genomic_DNA"/>
</dbReference>
<dbReference type="EMBL" id="SNRY01001008">
    <property type="protein sequence ID" value="KAA6334337.1"/>
    <property type="molecule type" value="Genomic_DNA"/>
</dbReference>
<dbReference type="AlphaFoldDB" id="A0A5J4RKA9"/>
<organism evidence="1">
    <name type="scientific">termite gut metagenome</name>
    <dbReference type="NCBI Taxonomy" id="433724"/>
    <lineage>
        <taxon>unclassified sequences</taxon>
        <taxon>metagenomes</taxon>
        <taxon>organismal metagenomes</taxon>
    </lineage>
</organism>
<accession>A0A5J4RKA9</accession>
<name>A0A5J4RKA9_9ZZZZ</name>